<dbReference type="STRING" id="551995.SAMN05192574_102131"/>
<evidence type="ECO:0000313" key="4">
    <source>
        <dbReference type="EMBL" id="SEN00009.1"/>
    </source>
</evidence>
<protein>
    <submittedName>
        <fullName evidence="4">Uncharacterized conserved protein YndB, AHSA1/START domain</fullName>
    </submittedName>
</protein>
<dbReference type="Pfam" id="PF08327">
    <property type="entry name" value="AHSA1"/>
    <property type="match status" value="1"/>
</dbReference>
<dbReference type="InterPro" id="IPR013538">
    <property type="entry name" value="ASHA1/2-like_C"/>
</dbReference>
<feature type="region of interest" description="Disordered" evidence="2">
    <location>
        <begin position="1"/>
        <end position="20"/>
    </location>
</feature>
<proteinExistence type="inferred from homology"/>
<feature type="domain" description="Activator of Hsp90 ATPase homologue 1/2-like C-terminal" evidence="3">
    <location>
        <begin position="53"/>
        <end position="194"/>
    </location>
</feature>
<feature type="region of interest" description="Disordered" evidence="2">
    <location>
        <begin position="176"/>
        <end position="198"/>
    </location>
</feature>
<evidence type="ECO:0000313" key="5">
    <source>
        <dbReference type="Proteomes" id="UP000198942"/>
    </source>
</evidence>
<evidence type="ECO:0000256" key="2">
    <source>
        <dbReference type="SAM" id="MobiDB-lite"/>
    </source>
</evidence>
<comment type="similarity">
    <text evidence="1">Belongs to the AHA1 family.</text>
</comment>
<keyword evidence="5" id="KW-1185">Reference proteome</keyword>
<reference evidence="5" key="1">
    <citation type="submission" date="2016-10" db="EMBL/GenBank/DDBJ databases">
        <authorList>
            <person name="Varghese N."/>
            <person name="Submissions S."/>
        </authorList>
    </citation>
    <scope>NUCLEOTIDE SEQUENCE [LARGE SCALE GENOMIC DNA]</scope>
    <source>
        <strain evidence="5">Gh-48</strain>
    </source>
</reference>
<dbReference type="InterPro" id="IPR023393">
    <property type="entry name" value="START-like_dom_sf"/>
</dbReference>
<evidence type="ECO:0000259" key="3">
    <source>
        <dbReference type="Pfam" id="PF08327"/>
    </source>
</evidence>
<dbReference type="SUPFAM" id="SSF55961">
    <property type="entry name" value="Bet v1-like"/>
    <property type="match status" value="1"/>
</dbReference>
<name>A0A1H8CYR3_9SPHI</name>
<dbReference type="Gene3D" id="3.30.530.20">
    <property type="match status" value="1"/>
</dbReference>
<evidence type="ECO:0000256" key="1">
    <source>
        <dbReference type="ARBA" id="ARBA00006817"/>
    </source>
</evidence>
<sequence>MSEKHKQPQSDFLKSQRMEVEEAEARTRALFIRHQAEKKTRRQPATSNNQLIKATPEQIYVALTNPDMLVRWQVPGEMTGQIHAFDLREGGGYTMSLRYPESEKVMKGKSSEREDRFIARFLILEPPHRLMEAVQFDTADPAFGGEMIMDIQLKAQPGGTKVTFAFYDLPSGIKPEDNEAGTRSSLSKLAALLERQPR</sequence>
<dbReference type="Proteomes" id="UP000198942">
    <property type="component" value="Unassembled WGS sequence"/>
</dbReference>
<dbReference type="EMBL" id="FOCL01000002">
    <property type="protein sequence ID" value="SEN00009.1"/>
    <property type="molecule type" value="Genomic_DNA"/>
</dbReference>
<gene>
    <name evidence="4" type="ORF">SAMN05192574_102131</name>
</gene>
<organism evidence="4 5">
    <name type="scientific">Mucilaginibacter gossypiicola</name>
    <dbReference type="NCBI Taxonomy" id="551995"/>
    <lineage>
        <taxon>Bacteria</taxon>
        <taxon>Pseudomonadati</taxon>
        <taxon>Bacteroidota</taxon>
        <taxon>Sphingobacteriia</taxon>
        <taxon>Sphingobacteriales</taxon>
        <taxon>Sphingobacteriaceae</taxon>
        <taxon>Mucilaginibacter</taxon>
    </lineage>
</organism>
<accession>A0A1H8CYR3</accession>
<dbReference type="AlphaFoldDB" id="A0A1H8CYR3"/>